<evidence type="ECO:0000313" key="2">
    <source>
        <dbReference type="Proteomes" id="UP000055136"/>
    </source>
</evidence>
<accession>A0A0S2TII1</accession>
<dbReference type="Proteomes" id="UP000055136">
    <property type="component" value="Plasmid unnamed"/>
</dbReference>
<name>A0A0S2TII1_9GAMM</name>
<geneLocation type="plasmid" evidence="1 2">
    <name>unnamed</name>
</geneLocation>
<keyword evidence="1" id="KW-0614">Plasmid</keyword>
<sequence>MTNLVPGGGILFDGAKVLFGHGRKYIQDRNDERISEFHNVLMSHTSSPEECEALLNGEFEESDYHAILGSCIQDIEDEKTEVYARLLRSLIIDPPHKNIKIIFIEASKNLSLSDLEYLKEIYIQSKYDLMTVGGTSHQIEILLKQTDTIRGISINRFVNLGFLNNEKANITELASDFIKRAYGEENLTPEATGRKSWTGIRISVLSFDIGNIDHSMFYETIERDLFSRQIKANVHNLDSRNRFRYGLCHGGIVLVGDEDISGPFLEGLQKFSEIKPLVRINITKGSEVREIEGVSFQGSYSLSHCSKSNVKEEVHSVLSEIFA</sequence>
<keyword evidence="2" id="KW-1185">Reference proteome</keyword>
<organism evidence="1 2">
    <name type="scientific">Candidatus Tenderia electrophaga</name>
    <dbReference type="NCBI Taxonomy" id="1748243"/>
    <lineage>
        <taxon>Bacteria</taxon>
        <taxon>Pseudomonadati</taxon>
        <taxon>Pseudomonadota</taxon>
        <taxon>Gammaproteobacteria</taxon>
        <taxon>Candidatus Tenderiales</taxon>
        <taxon>Candidatus Tenderiaceae</taxon>
        <taxon>Candidatus Tenderia</taxon>
    </lineage>
</organism>
<dbReference type="KEGG" id="tee:Tel_17120"/>
<dbReference type="AlphaFoldDB" id="A0A0S2TII1"/>
<dbReference type="EMBL" id="CP013100">
    <property type="protein sequence ID" value="ALP54976.1"/>
    <property type="molecule type" value="Genomic_DNA"/>
</dbReference>
<protein>
    <submittedName>
        <fullName evidence="1">Uncharacterized protein</fullName>
    </submittedName>
</protein>
<reference evidence="1" key="1">
    <citation type="submission" date="2015-10" db="EMBL/GenBank/DDBJ databases">
        <title>Description of Candidatus Tenderia electrophaga gen. nov, sp. nov., an Uncultivated Electroautotroph from a Biocathode Enrichment.</title>
        <authorList>
            <person name="Eddie B.J."/>
            <person name="Malanoski A.P."/>
            <person name="Wang Z."/>
            <person name="Hall R.J."/>
            <person name="Oh S.D."/>
            <person name="Heiner C."/>
            <person name="Lin B."/>
            <person name="Strycharz-Glaven S.M."/>
        </authorList>
    </citation>
    <scope>NUCLEOTIDE SEQUENCE [LARGE SCALE GENOMIC DNA]</scope>
    <source>
        <strain evidence="1">NRL1</strain>
        <plasmid evidence="1">unnamed</plasmid>
    </source>
</reference>
<evidence type="ECO:0000313" key="1">
    <source>
        <dbReference type="EMBL" id="ALP54976.1"/>
    </source>
</evidence>
<gene>
    <name evidence="1" type="ORF">Tel_17120</name>
</gene>
<proteinExistence type="predicted"/>